<accession>A0ABD0U765</accession>
<dbReference type="SUPFAM" id="SSF46689">
    <property type="entry name" value="Homeodomain-like"/>
    <property type="match status" value="1"/>
</dbReference>
<sequence>MVVGNSSIRVKILSLSTQRAGKKGDKQGLDLSADVKPRIKWTHQLNERFIEAVNKLGDADKAKTESIMRIMGFPGLNMYHLKTLAGIFPPSLTINFASN</sequence>
<dbReference type="InterPro" id="IPR046955">
    <property type="entry name" value="PHR1-like"/>
</dbReference>
<dbReference type="Gene3D" id="1.10.10.60">
    <property type="entry name" value="Homeodomain-like"/>
    <property type="match status" value="1"/>
</dbReference>
<dbReference type="AlphaFoldDB" id="A0ABD0U765"/>
<name>A0ABD0U765_DENTH</name>
<gene>
    <name evidence="4" type="ORF">M5K25_022973</name>
</gene>
<keyword evidence="3" id="KW-0539">Nucleus</keyword>
<evidence type="ECO:0000313" key="4">
    <source>
        <dbReference type="EMBL" id="KAL0908476.1"/>
    </source>
</evidence>
<dbReference type="PANTHER" id="PTHR31499">
    <property type="entry name" value="MYB FAMILY TRANSCRIPTION FACTOR PHL11"/>
    <property type="match status" value="1"/>
</dbReference>
<dbReference type="InterPro" id="IPR006447">
    <property type="entry name" value="Myb_dom_plants"/>
</dbReference>
<evidence type="ECO:0000256" key="3">
    <source>
        <dbReference type="ARBA" id="ARBA00023242"/>
    </source>
</evidence>
<keyword evidence="2" id="KW-0804">Transcription</keyword>
<proteinExistence type="predicted"/>
<dbReference type="Proteomes" id="UP001552299">
    <property type="component" value="Unassembled WGS sequence"/>
</dbReference>
<evidence type="ECO:0000313" key="5">
    <source>
        <dbReference type="Proteomes" id="UP001552299"/>
    </source>
</evidence>
<dbReference type="NCBIfam" id="TIGR01557">
    <property type="entry name" value="myb_SHAQKYF"/>
    <property type="match status" value="1"/>
</dbReference>
<dbReference type="EMBL" id="JANQDX010000017">
    <property type="protein sequence ID" value="KAL0908476.1"/>
    <property type="molecule type" value="Genomic_DNA"/>
</dbReference>
<organism evidence="4 5">
    <name type="scientific">Dendrobium thyrsiflorum</name>
    <name type="common">Pinecone-like raceme dendrobium</name>
    <name type="synonym">Orchid</name>
    <dbReference type="NCBI Taxonomy" id="117978"/>
    <lineage>
        <taxon>Eukaryota</taxon>
        <taxon>Viridiplantae</taxon>
        <taxon>Streptophyta</taxon>
        <taxon>Embryophyta</taxon>
        <taxon>Tracheophyta</taxon>
        <taxon>Spermatophyta</taxon>
        <taxon>Magnoliopsida</taxon>
        <taxon>Liliopsida</taxon>
        <taxon>Asparagales</taxon>
        <taxon>Orchidaceae</taxon>
        <taxon>Epidendroideae</taxon>
        <taxon>Malaxideae</taxon>
        <taxon>Dendrobiinae</taxon>
        <taxon>Dendrobium</taxon>
    </lineage>
</organism>
<protein>
    <submittedName>
        <fullName evidence="4">Uncharacterized protein</fullName>
    </submittedName>
</protein>
<evidence type="ECO:0000256" key="2">
    <source>
        <dbReference type="ARBA" id="ARBA00023163"/>
    </source>
</evidence>
<evidence type="ECO:0000256" key="1">
    <source>
        <dbReference type="ARBA" id="ARBA00023015"/>
    </source>
</evidence>
<dbReference type="PANTHER" id="PTHR31499:SF2">
    <property type="entry name" value="MYB-RELATED PROTEIN 2"/>
    <property type="match status" value="1"/>
</dbReference>
<reference evidence="4 5" key="1">
    <citation type="journal article" date="2024" name="Plant Biotechnol. J.">
        <title>Dendrobium thyrsiflorum genome and its molecular insights into genes involved in important horticultural traits.</title>
        <authorList>
            <person name="Chen B."/>
            <person name="Wang J.Y."/>
            <person name="Zheng P.J."/>
            <person name="Li K.L."/>
            <person name="Liang Y.M."/>
            <person name="Chen X.F."/>
            <person name="Zhang C."/>
            <person name="Zhao X."/>
            <person name="He X."/>
            <person name="Zhang G.Q."/>
            <person name="Liu Z.J."/>
            <person name="Xu Q."/>
        </authorList>
    </citation>
    <scope>NUCLEOTIDE SEQUENCE [LARGE SCALE GENOMIC DNA]</scope>
    <source>
        <strain evidence="4">GZMU011</strain>
    </source>
</reference>
<dbReference type="InterPro" id="IPR009057">
    <property type="entry name" value="Homeodomain-like_sf"/>
</dbReference>
<keyword evidence="5" id="KW-1185">Reference proteome</keyword>
<keyword evidence="1" id="KW-0805">Transcription regulation</keyword>
<comment type="caution">
    <text evidence="4">The sequence shown here is derived from an EMBL/GenBank/DDBJ whole genome shotgun (WGS) entry which is preliminary data.</text>
</comment>